<feature type="region of interest" description="Disordered" evidence="1">
    <location>
        <begin position="399"/>
        <end position="418"/>
    </location>
</feature>
<dbReference type="PANTHER" id="PTHR22948:SF7">
    <property type="entry name" value="TUDOR DOMAIN-CONTAINING PROTEIN 15"/>
    <property type="match status" value="1"/>
</dbReference>
<dbReference type="SMART" id="SM00333">
    <property type="entry name" value="TUDOR"/>
    <property type="match status" value="4"/>
</dbReference>
<reference evidence="3" key="1">
    <citation type="submission" date="2022-08" db="EMBL/GenBank/DDBJ databases">
        <title>Genome sequencing of akame (Lates japonicus).</title>
        <authorList>
            <person name="Hashiguchi Y."/>
            <person name="Takahashi H."/>
        </authorList>
    </citation>
    <scope>NUCLEOTIDE SEQUENCE</scope>
    <source>
        <strain evidence="3">Kochi</strain>
    </source>
</reference>
<organism evidence="3 4">
    <name type="scientific">Lates japonicus</name>
    <name type="common">Japanese lates</name>
    <dbReference type="NCBI Taxonomy" id="270547"/>
    <lineage>
        <taxon>Eukaryota</taxon>
        <taxon>Metazoa</taxon>
        <taxon>Chordata</taxon>
        <taxon>Craniata</taxon>
        <taxon>Vertebrata</taxon>
        <taxon>Euteleostomi</taxon>
        <taxon>Actinopterygii</taxon>
        <taxon>Neopterygii</taxon>
        <taxon>Teleostei</taxon>
        <taxon>Neoteleostei</taxon>
        <taxon>Acanthomorphata</taxon>
        <taxon>Carangaria</taxon>
        <taxon>Carangaria incertae sedis</taxon>
        <taxon>Centropomidae</taxon>
        <taxon>Lates</taxon>
    </lineage>
</organism>
<dbReference type="SUPFAM" id="SSF63748">
    <property type="entry name" value="Tudor/PWWP/MBT"/>
    <property type="match status" value="4"/>
</dbReference>
<proteinExistence type="predicted"/>
<dbReference type="InterPro" id="IPR050621">
    <property type="entry name" value="Tudor_domain_containing"/>
</dbReference>
<dbReference type="AlphaFoldDB" id="A0AAD3QYW0"/>
<comment type="caution">
    <text evidence="3">The sequence shown here is derived from an EMBL/GenBank/DDBJ whole genome shotgun (WGS) entry which is preliminary data.</text>
</comment>
<dbReference type="Gene3D" id="2.30.30.140">
    <property type="match status" value="4"/>
</dbReference>
<feature type="region of interest" description="Disordered" evidence="1">
    <location>
        <begin position="659"/>
        <end position="683"/>
    </location>
</feature>
<dbReference type="InterPro" id="IPR035437">
    <property type="entry name" value="SNase_OB-fold_sf"/>
</dbReference>
<feature type="compositionally biased region" description="Basic and acidic residues" evidence="1">
    <location>
        <begin position="402"/>
        <end position="411"/>
    </location>
</feature>
<dbReference type="Gene3D" id="2.40.50.90">
    <property type="match status" value="3"/>
</dbReference>
<sequence length="947" mass="106276">METDLWEMSKKLAEVCENRAKNWNQKTQENLGLLCSVKGKDGKWHRGFVQFLPINSQVRVLFIDYGFFESVKVENVHRLPPDLYSASIMAFPCSLSSQSDQDEAVKTQQLSFLKAGLLGGVLDMEISSFDEEHHLYSVTMIGAEDNNVKKLEPIQKLPKMEVESVAETEELSPQGGYLYYETIMGEALGKTLEAEEVQVDSVFVGDSADLLYTPMQAVRCCLSSVSKEELYSDAKEWLDKAVLNKQVKAIIHGKSENGSFDVELFDGDVNINEKTATSLRINDVVLAEYEEDGALYRSVVKDCEGSSCFKVEFVDYGNSAVVGKENIYLIPMEHLSQPRFSISCSLLDTSSYENDASFCDAVMEKPLMVDFVHQNGTHWEVKIEILDGKDGLPAALEAAVESSHKKEKEDEPPVSSTGIEEKVGYCDQNYLRIEMSENETTKSEMVVANKSDSKRNQRKTSTSPVKAMKDHADVFISPTIQDKDRENGTVLSVQSNGDFYVRLESANDLFATLESCIADSLYKCEMVVKEDVKQGLKCLVQVHKDNKWQRAFVQHVGGEKCKVLLVDYGITEEIPSGSVRRQCGDLTEIPNLAVLCKIDCLGLSDGEDTHKLWYETLKPMIGKEINLVFVCYSEAENHWMVEIGMNRLLLGHQITTSVQENEEMIPSPTETPNEAAEEKPMLDTGPPQQLAFAPIEIDKVYFGFAAAVTTPFEFCVALEDFLLMMNKMSIMLDDLPGQMSPLPEVHLVHGTCCLLKSDSKNKWCRSEIVHADTTVVLNLVDYGHYECIPYKDHSKLKRLPEELLNLPKMTYPCILRGVKPIGVDEQWTDEAAVFFQQCLFQKNLQIFFREFVSNTHWKVDILADGVHVAKELVDAGHASYIDIMLGLRFQEQSFHKVPPEGPDSEEECAQEDEGSDGKSDLPAEVTEEVEGKMPLDILSGSSRCFLM</sequence>
<dbReference type="PROSITE" id="PS50304">
    <property type="entry name" value="TUDOR"/>
    <property type="match status" value="3"/>
</dbReference>
<feature type="domain" description="Tudor" evidence="2">
    <location>
        <begin position="531"/>
        <end position="589"/>
    </location>
</feature>
<feature type="domain" description="Tudor" evidence="2">
    <location>
        <begin position="278"/>
        <end position="337"/>
    </location>
</feature>
<dbReference type="PANTHER" id="PTHR22948">
    <property type="entry name" value="TUDOR DOMAIN CONTAINING PROTEIN"/>
    <property type="match status" value="1"/>
</dbReference>
<feature type="region of interest" description="Disordered" evidence="1">
    <location>
        <begin position="895"/>
        <end position="926"/>
    </location>
</feature>
<dbReference type="InterPro" id="IPR002999">
    <property type="entry name" value="Tudor"/>
</dbReference>
<evidence type="ECO:0000313" key="3">
    <source>
        <dbReference type="EMBL" id="GLD49802.1"/>
    </source>
</evidence>
<dbReference type="EMBL" id="BRZM01000008">
    <property type="protein sequence ID" value="GLD49802.1"/>
    <property type="molecule type" value="Genomic_DNA"/>
</dbReference>
<accession>A0AAD3QYW0</accession>
<evidence type="ECO:0000259" key="2">
    <source>
        <dbReference type="PROSITE" id="PS50304"/>
    </source>
</evidence>
<protein>
    <submittedName>
        <fullName evidence="3">Tudor domain-containing protein 15-like protein</fullName>
    </submittedName>
</protein>
<dbReference type="Proteomes" id="UP001279410">
    <property type="component" value="Unassembled WGS sequence"/>
</dbReference>
<name>A0AAD3QYW0_LATJO</name>
<keyword evidence="4" id="KW-1185">Reference proteome</keyword>
<dbReference type="SUPFAM" id="SSF50199">
    <property type="entry name" value="Staphylococcal nuclease"/>
    <property type="match status" value="2"/>
</dbReference>
<feature type="compositionally biased region" description="Acidic residues" evidence="1">
    <location>
        <begin position="902"/>
        <end position="914"/>
    </location>
</feature>
<feature type="domain" description="Tudor" evidence="2">
    <location>
        <begin position="28"/>
        <end position="86"/>
    </location>
</feature>
<evidence type="ECO:0000256" key="1">
    <source>
        <dbReference type="SAM" id="MobiDB-lite"/>
    </source>
</evidence>
<feature type="region of interest" description="Disordered" evidence="1">
    <location>
        <begin position="442"/>
        <end position="466"/>
    </location>
</feature>
<gene>
    <name evidence="3" type="ORF">AKAME5_000339500</name>
</gene>
<evidence type="ECO:0000313" key="4">
    <source>
        <dbReference type="Proteomes" id="UP001279410"/>
    </source>
</evidence>
<dbReference type="Pfam" id="PF00567">
    <property type="entry name" value="TUDOR"/>
    <property type="match status" value="4"/>
</dbReference>